<feature type="region of interest" description="Disordered" evidence="1">
    <location>
        <begin position="321"/>
        <end position="359"/>
    </location>
</feature>
<dbReference type="InterPro" id="IPR024420">
    <property type="entry name" value="TRAPP_III_complex_Trs85"/>
</dbReference>
<sequence>MAPALPSSLSPHICIVSSPDLTELLKSSLLPPLPHILQSFSPLPQVTTRTTALTSVPHSSFGLRFSSLSEIEAACREDEEQRAERTIDWIGARISKRCAKWLEDMERLGEKDPVRTPWWDELKRCAEGDHVPSKTEGWNHPVAIVLAVSTTAPNPLQAITALHSRAIELPSWVDPTFLRYTLIVHPQNSPFSDEEAGALFNAVKKQFGLHSYLLPLALPSPTPPPVPVPALVPRLPPPSLSDTPELSPIIAPPPTPSLPSSGALNTLRMSEADIQQTARFTREFLVMSLVPWMEKCVVEWNENFSSNRRLPSRLFSSTRRLFGSPSPSPAPTHASTPSLSRSTTLNGSSLISGLSGPAPPSQQRRLAEFATILGDFKLAVTVWETMRKESKGGSEILPLLLSPSPAIPLHVANALSSISPSTSDLTAQAQLRALSYAVRWEIGIGAEDFMSSTLEGDRWLVWAAGNTEEPPSALLLAHAALLSARKSARRRAALWYLAAANRLEKCGIKPLTMYFLRKAHGLYKMSPSKELSPSFWDSEGHSPSDKDGFDAILSGIEHPLGRLLYTTGDVAGAVQFFLGLLRGASLPLINNGLVDTIQETDKVFLDDFRVAFTHFKSTAGDEIQSLDLKLPFTFSVPQQTRLRLPRDSQEDGGPVWQSREEDWIQFWKGLGRPENLTNTSKVTVNETFYVDLVLRNPLDAEVNLSNVTVVVQDSNSENASTSQSALDVEVIENVILGPRQSRTIPIAINSSRPTSLTITQAAYDFISLLPTQEPLASRGRRLHATPSQRQHPTYAPDVLEKVDIVDATHKLLVDFIDDQGPILGEGETKSWRLWFENRGTRAIGEVWMVAGADDEIWVSTDPNDGDEDATPTTEISHSDNCITPQQPYRIPIGEGGSPALQPGDNIEISAIIHAGRVGEQELSLLIVYRESDTDSFHSTRVTRSYDVQPILDVTASASPCPNLDHLFMMNVELENTSSSHHIHLEQITTSSPVWRCDPLARPDFGSLAPSQSSRLFFGANRWIDGTGSAETFDFVARKLQDVLLGKAAELSSPPPIDIVSDHIFKPQFRARRSTETATRHFIHRGRRNLMLRRLAHAHPHIPPHSYPSIFPLHNPNSIDLIIFWEIPTQSRHGHILVSGIVLGAGHAALKDIIDDAEAAKVKRSMYAETQRQKMEVLDAVRSSEWNLEMSPIVVTQDETPLFHDFSRGPCHIPATFTLRNYSPTHVSRFVLRLVSDVLSCPPDVLPPNYTGRLTFRGTLQPLESTSIIPKIWVVCPGTYALSGWRLETEVLEPSSSGEDVRPRHRYQEESPIGRSITVSDTCT</sequence>
<feature type="compositionally biased region" description="Low complexity" evidence="1">
    <location>
        <begin position="331"/>
        <end position="356"/>
    </location>
</feature>
<evidence type="ECO:0000256" key="1">
    <source>
        <dbReference type="SAM" id="MobiDB-lite"/>
    </source>
</evidence>
<gene>
    <name evidence="2" type="ORF">B0H15DRAFT_977054</name>
</gene>
<dbReference type="PANTHER" id="PTHR12975:SF6">
    <property type="entry name" value="TRAFFICKING PROTEIN PARTICLE COMPLEX SUBUNIT 8"/>
    <property type="match status" value="1"/>
</dbReference>
<name>A0AAD6UK18_9AGAR</name>
<accession>A0AAD6UK18</accession>
<feature type="region of interest" description="Disordered" evidence="1">
    <location>
        <begin position="1293"/>
        <end position="1323"/>
    </location>
</feature>
<dbReference type="GO" id="GO:1990072">
    <property type="term" value="C:TRAPPIII protein complex"/>
    <property type="evidence" value="ECO:0007669"/>
    <property type="project" value="TreeGrafter"/>
</dbReference>
<dbReference type="Proteomes" id="UP001222325">
    <property type="component" value="Unassembled WGS sequence"/>
</dbReference>
<organism evidence="2 3">
    <name type="scientific">Mycena belliarum</name>
    <dbReference type="NCBI Taxonomy" id="1033014"/>
    <lineage>
        <taxon>Eukaryota</taxon>
        <taxon>Fungi</taxon>
        <taxon>Dikarya</taxon>
        <taxon>Basidiomycota</taxon>
        <taxon>Agaricomycotina</taxon>
        <taxon>Agaricomycetes</taxon>
        <taxon>Agaricomycetidae</taxon>
        <taxon>Agaricales</taxon>
        <taxon>Marasmiineae</taxon>
        <taxon>Mycenaceae</taxon>
        <taxon>Mycena</taxon>
    </lineage>
</organism>
<dbReference type="Pfam" id="PF12739">
    <property type="entry name" value="TRAPPC-Trs85"/>
    <property type="match status" value="1"/>
</dbReference>
<evidence type="ECO:0000313" key="2">
    <source>
        <dbReference type="EMBL" id="KAJ7103664.1"/>
    </source>
</evidence>
<keyword evidence="3" id="KW-1185">Reference proteome</keyword>
<dbReference type="PANTHER" id="PTHR12975">
    <property type="entry name" value="TRANSPORT PROTEIN TRAPP"/>
    <property type="match status" value="1"/>
</dbReference>
<proteinExistence type="predicted"/>
<dbReference type="EMBL" id="JARJCN010000002">
    <property type="protein sequence ID" value="KAJ7103664.1"/>
    <property type="molecule type" value="Genomic_DNA"/>
</dbReference>
<reference evidence="2" key="1">
    <citation type="submission" date="2023-03" db="EMBL/GenBank/DDBJ databases">
        <title>Massive genome expansion in bonnet fungi (Mycena s.s.) driven by repeated elements and novel gene families across ecological guilds.</title>
        <authorList>
            <consortium name="Lawrence Berkeley National Laboratory"/>
            <person name="Harder C.B."/>
            <person name="Miyauchi S."/>
            <person name="Viragh M."/>
            <person name="Kuo A."/>
            <person name="Thoen E."/>
            <person name="Andreopoulos B."/>
            <person name="Lu D."/>
            <person name="Skrede I."/>
            <person name="Drula E."/>
            <person name="Henrissat B."/>
            <person name="Morin E."/>
            <person name="Kohler A."/>
            <person name="Barry K."/>
            <person name="LaButti K."/>
            <person name="Morin E."/>
            <person name="Salamov A."/>
            <person name="Lipzen A."/>
            <person name="Mereny Z."/>
            <person name="Hegedus B."/>
            <person name="Baldrian P."/>
            <person name="Stursova M."/>
            <person name="Weitz H."/>
            <person name="Taylor A."/>
            <person name="Grigoriev I.V."/>
            <person name="Nagy L.G."/>
            <person name="Martin F."/>
            <person name="Kauserud H."/>
        </authorList>
    </citation>
    <scope>NUCLEOTIDE SEQUENCE</scope>
    <source>
        <strain evidence="2">CBHHK173m</strain>
    </source>
</reference>
<evidence type="ECO:0000313" key="3">
    <source>
        <dbReference type="Proteomes" id="UP001222325"/>
    </source>
</evidence>
<protein>
    <submittedName>
        <fullName evidence="2">ER-golgi trafficking TRAPP I complex 85 kDa subunit-domain-containing protein</fullName>
    </submittedName>
</protein>
<comment type="caution">
    <text evidence="2">The sequence shown here is derived from an EMBL/GenBank/DDBJ whole genome shotgun (WGS) entry which is preliminary data.</text>
</comment>
<feature type="compositionally biased region" description="Basic and acidic residues" evidence="1">
    <location>
        <begin position="1298"/>
        <end position="1308"/>
    </location>
</feature>